<dbReference type="KEGG" id="ned:HUN01_00100"/>
<organism evidence="1 2">
    <name type="scientific">Nostoc edaphicum CCNP1411</name>
    <dbReference type="NCBI Taxonomy" id="1472755"/>
    <lineage>
        <taxon>Bacteria</taxon>
        <taxon>Bacillati</taxon>
        <taxon>Cyanobacteriota</taxon>
        <taxon>Cyanophyceae</taxon>
        <taxon>Nostocales</taxon>
        <taxon>Nostocaceae</taxon>
        <taxon>Nostoc</taxon>
    </lineage>
</organism>
<geneLocation type="plasmid" evidence="2">
    <name>pne_1</name>
</geneLocation>
<evidence type="ECO:0000313" key="1">
    <source>
        <dbReference type="EMBL" id="QMS86070.1"/>
    </source>
</evidence>
<keyword evidence="1" id="KW-0614">Plasmid</keyword>
<proteinExistence type="predicted"/>
<evidence type="ECO:0000313" key="2">
    <source>
        <dbReference type="Proteomes" id="UP000514713"/>
    </source>
</evidence>
<reference evidence="2" key="1">
    <citation type="submission" date="2020-06" db="EMBL/GenBank/DDBJ databases">
        <title>Nostoc edaphicum CCNP1411 genome.</title>
        <authorList>
            <person name="Fidor A."/>
            <person name="Grabski M."/>
            <person name="Gawor J."/>
            <person name="Gromadka R."/>
            <person name="Wegrzyn G."/>
            <person name="Mazur-Marzec H."/>
        </authorList>
    </citation>
    <scope>NUCLEOTIDE SEQUENCE [LARGE SCALE GENOMIC DNA]</scope>
    <source>
        <strain evidence="2">CCNP1411</strain>
        <plasmid evidence="2">pne_1</plasmid>
    </source>
</reference>
<dbReference type="AlphaFoldDB" id="A0A7D7L9D9"/>
<name>A0A7D7L9D9_9NOSO</name>
<protein>
    <submittedName>
        <fullName evidence="1">Uncharacterized protein</fullName>
    </submittedName>
</protein>
<gene>
    <name evidence="1" type="ORF">HUN01_00100</name>
</gene>
<accession>A0A7D7L9D9</accession>
<dbReference type="EMBL" id="CP054693">
    <property type="protein sequence ID" value="QMS86070.1"/>
    <property type="molecule type" value="Genomic_DNA"/>
</dbReference>
<dbReference type="Proteomes" id="UP000514713">
    <property type="component" value="Plasmid pNe_1"/>
</dbReference>
<dbReference type="RefSeq" id="WP_181927052.1">
    <property type="nucleotide sequence ID" value="NZ_CP054693.1"/>
</dbReference>
<sequence>MSYFSRIAVSLGALGAVILPLYSCLYLPMLEQSSYQQYLKRKSAIEQYVRRMEYHCNQIFTPEKEYRCEKFNEAKESGNFQITPPRAPIKN</sequence>
<keyword evidence="2" id="KW-1185">Reference proteome</keyword>